<evidence type="ECO:0000256" key="4">
    <source>
        <dbReference type="ARBA" id="ARBA00022801"/>
    </source>
</evidence>
<dbReference type="InterPro" id="IPR001362">
    <property type="entry name" value="Glyco_hydro_32"/>
</dbReference>
<evidence type="ECO:0000259" key="9">
    <source>
        <dbReference type="SMART" id="SM00635"/>
    </source>
</evidence>
<sequence>MKTINAKPLNAQRLNSIKTCLAAGLLLSNTVSAAPLFALLYDETNGTQNTQDVINATTFSTHYTNNPPERTPGIYGNALRTDGYSTWMTGPFNLTQANALTFETWIALESYPSTHENNHMPSSLWHQKSGINGFNFGINTYGTWWFTININGQEYSVTAPDSFPLYDWTHLAATIDNGLIKLFVNGQKVAEQFTQTGDAILAPTTDMVIGRSYTPQIDGVFEINAINAAYDETKIHDVAIADSAFVGAYDAGKNTPWQPSLAVPDTRFADDDLKPRYHAMPPANWTNEPHGLVEYNGKFHMFYQRTPNGPYKTMMHWGNMASDNLLVWENLKDAFYPRQNIGAINGLGSKGIWSGDVVVDDFGTAHAFYTTVNYNGDYNPGVAWATSTDAKLENWTLHGGIIDKNDPNPGGIADFRDPYIFRTGNTWHMLVGAGTGSSGAVEYYTSNDITTGNWQRAPHSFSSIPYGQMGIGAGIWEMPVFEFIGKHNGIDKYALVVAPIGGAMNKTVAPYVRSVYWIGTWQENVNGNAGQFIPDFSAPKNLDVIHGHLSPTVVRDNQGKLTSIGIIDERTNSQMQNDLGWAHVFSLPREWRLLEDGLTIGQTPSENLKDLRITSSLVTENNISVANEYKLAASGNQIEMLIEVDANNTADEYGFYISTSADKSELTKIYYDGEDIVIDKTKTTLTAGMEETGIYKDRYDEIAFGKPSKFQVFVDHSAIAVFINDKAVFENRIYPSKADSVDLYLYSNGGTTNFNQVDVYQLGDINAAEHSIIELSFDGEILEEAENGEVITATLQNNQFKSVLDSNQWNFSGLPVGVTIGSITRVSDSQVDITLSGNTTGDYDANIINATLSVNGNQLVNSQLPEVVNAKGIEFTASIEPVTQISLSYDGQITEGNEDGEVITVSLLNNSFDTFNATDWAISNLPAGVGYQITIQNSQTAVITLTGNASDYDVDINDLTVDIDPAAFLYTDPELFGSSVYTSSGVEFSATNGVLNYDFETGYLTNWCVVQGSAFKDEDVSTATHWFAGQFNLHGFYHLWSFFDGGDSDVGEIRTGNFVLEGDGQIQLLISGGRDLSNLYLALVDANTDTELLWATGANRETYEEKVMDASAYIGQSVYLKLVDSSTGGWGHINLDYVRVPVADNLSGQFPSAGPGNPPTSIALNTSSTALTVGESLNLTASVLPTNTCDATVNWISSAPHIVSVNKNGVMTALSAGTATITASTFDGALSDSIVVTSSVSTAPTELVLDFETGDLSGWTTTGLAFSTADISTATTYWGTEQFNHQGTYHMWSFQDGGDSQTGSMRTNDFVLGGDGQVKFKVGGGNNINTLYVALVRSSDSTILYKATGSNIEGYVETVFDATSYIGETLYLQVVDNETGGFGHINIDDVRIPLYVIPQPIVYDFEGADLSDWTITGNAFSIADLATETCYWTECYAFNHHGSQHLWGFKDGGDSQTGTMQSQTFKLSGNGQIPLLISGGDLAEQTYVALVDASSGQELAKVTGNNSEAYQRKIIDGSDYIGQNLYLKVVDNATGGWGHLNIDHILIPVE</sequence>
<dbReference type="InterPro" id="IPR013189">
    <property type="entry name" value="Glyco_hydro_32_C"/>
</dbReference>
<evidence type="ECO:0000256" key="5">
    <source>
        <dbReference type="ARBA" id="ARBA00023157"/>
    </source>
</evidence>
<accession>A0ABV1RKD4</accession>
<gene>
    <name evidence="10" type="ORF">ABS311_14935</name>
</gene>
<keyword evidence="3 7" id="KW-0732">Signal</keyword>
<feature type="domain" description="LamG-like jellyroll fold" evidence="8">
    <location>
        <begin position="98"/>
        <end position="243"/>
    </location>
</feature>
<feature type="chain" id="PRO_5045414215" description="beta-fructofuranosidase" evidence="7">
    <location>
        <begin position="34"/>
        <end position="1550"/>
    </location>
</feature>
<dbReference type="CDD" id="cd08996">
    <property type="entry name" value="GH32_FFase"/>
    <property type="match status" value="1"/>
</dbReference>
<dbReference type="InterPro" id="IPR003343">
    <property type="entry name" value="Big_2"/>
</dbReference>
<dbReference type="SMART" id="SM00640">
    <property type="entry name" value="Glyco_32"/>
    <property type="match status" value="1"/>
</dbReference>
<evidence type="ECO:0000256" key="2">
    <source>
        <dbReference type="ARBA" id="ARBA00012758"/>
    </source>
</evidence>
<comment type="caution">
    <text evidence="10">The sequence shown here is derived from an EMBL/GenBank/DDBJ whole genome shotgun (WGS) entry which is preliminary data.</text>
</comment>
<dbReference type="InterPro" id="IPR008964">
    <property type="entry name" value="Invasin/intimin_cell_adhesion"/>
</dbReference>
<proteinExistence type="inferred from homology"/>
<dbReference type="Gene3D" id="2.60.120.260">
    <property type="entry name" value="Galactose-binding domain-like"/>
    <property type="match status" value="1"/>
</dbReference>
<evidence type="ECO:0000259" key="8">
    <source>
        <dbReference type="SMART" id="SM00560"/>
    </source>
</evidence>
<dbReference type="Pfam" id="PF08244">
    <property type="entry name" value="Glyco_hydro_32C"/>
    <property type="match status" value="1"/>
</dbReference>
<dbReference type="SMART" id="SM00560">
    <property type="entry name" value="LamGL"/>
    <property type="match status" value="1"/>
</dbReference>
<evidence type="ECO:0000256" key="3">
    <source>
        <dbReference type="ARBA" id="ARBA00022729"/>
    </source>
</evidence>
<keyword evidence="5" id="KW-1015">Disulfide bond</keyword>
<evidence type="ECO:0000256" key="1">
    <source>
        <dbReference type="ARBA" id="ARBA00009902"/>
    </source>
</evidence>
<dbReference type="InterPro" id="IPR013320">
    <property type="entry name" value="ConA-like_dom_sf"/>
</dbReference>
<dbReference type="Proteomes" id="UP001467690">
    <property type="component" value="Unassembled WGS sequence"/>
</dbReference>
<comment type="similarity">
    <text evidence="1">Belongs to the glycosyl hydrolase 32 family.</text>
</comment>
<dbReference type="SMART" id="SM00635">
    <property type="entry name" value="BID_2"/>
    <property type="match status" value="1"/>
</dbReference>
<keyword evidence="11" id="KW-1185">Reference proteome</keyword>
<organism evidence="10 11">
    <name type="scientific">Catenovulum sediminis</name>
    <dbReference type="NCBI Taxonomy" id="1740262"/>
    <lineage>
        <taxon>Bacteria</taxon>
        <taxon>Pseudomonadati</taxon>
        <taxon>Pseudomonadota</taxon>
        <taxon>Gammaproteobacteria</taxon>
        <taxon>Alteromonadales</taxon>
        <taxon>Alteromonadaceae</taxon>
        <taxon>Catenovulum</taxon>
    </lineage>
</organism>
<dbReference type="RefSeq" id="WP_350402495.1">
    <property type="nucleotide sequence ID" value="NZ_JBELOE010000255.1"/>
</dbReference>
<feature type="signal peptide" evidence="7">
    <location>
        <begin position="1"/>
        <end position="33"/>
    </location>
</feature>
<dbReference type="InterPro" id="IPR051214">
    <property type="entry name" value="GH32_Enzymes"/>
</dbReference>
<dbReference type="EC" id="3.2.1.26" evidence="2"/>
<dbReference type="Pfam" id="PF13385">
    <property type="entry name" value="Laminin_G_3"/>
    <property type="match status" value="1"/>
</dbReference>
<name>A0ABV1RKD4_9ALTE</name>
<dbReference type="Gene3D" id="2.115.10.20">
    <property type="entry name" value="Glycosyl hydrolase domain, family 43"/>
    <property type="match status" value="1"/>
</dbReference>
<dbReference type="Pfam" id="PF00251">
    <property type="entry name" value="Glyco_hydro_32N"/>
    <property type="match status" value="1"/>
</dbReference>
<feature type="domain" description="BIG2" evidence="9">
    <location>
        <begin position="1158"/>
        <end position="1235"/>
    </location>
</feature>
<dbReference type="Gene3D" id="2.60.120.200">
    <property type="match status" value="1"/>
</dbReference>
<protein>
    <recommendedName>
        <fullName evidence="2">beta-fructofuranosidase</fullName>
        <ecNumber evidence="2">3.2.1.26</ecNumber>
    </recommendedName>
</protein>
<dbReference type="SUPFAM" id="SSF75005">
    <property type="entry name" value="Arabinanase/levansucrase/invertase"/>
    <property type="match status" value="1"/>
</dbReference>
<keyword evidence="4" id="KW-0378">Hydrolase</keyword>
<dbReference type="InterPro" id="IPR023296">
    <property type="entry name" value="Glyco_hydro_beta-prop_sf"/>
</dbReference>
<dbReference type="SUPFAM" id="SSF49899">
    <property type="entry name" value="Concanavalin A-like lectins/glucanases"/>
    <property type="match status" value="2"/>
</dbReference>
<dbReference type="PANTHER" id="PTHR43101">
    <property type="entry name" value="BETA-FRUCTOSIDASE"/>
    <property type="match status" value="1"/>
</dbReference>
<reference evidence="10 11" key="1">
    <citation type="submission" date="2024-06" db="EMBL/GenBank/DDBJ databases">
        <authorList>
            <person name="Chen R.Y."/>
        </authorList>
    </citation>
    <scope>NUCLEOTIDE SEQUENCE [LARGE SCALE GENOMIC DNA]</scope>
    <source>
        <strain evidence="10 11">D2</strain>
    </source>
</reference>
<dbReference type="Gene3D" id="2.60.120.560">
    <property type="entry name" value="Exo-inulinase, domain 1"/>
    <property type="match status" value="1"/>
</dbReference>
<dbReference type="EMBL" id="JBELOE010000255">
    <property type="protein sequence ID" value="MER2493175.1"/>
    <property type="molecule type" value="Genomic_DNA"/>
</dbReference>
<dbReference type="InterPro" id="IPR013148">
    <property type="entry name" value="Glyco_hydro_32_N"/>
</dbReference>
<dbReference type="InterPro" id="IPR006558">
    <property type="entry name" value="LamG-like"/>
</dbReference>
<keyword evidence="6" id="KW-0326">Glycosidase</keyword>
<evidence type="ECO:0000313" key="11">
    <source>
        <dbReference type="Proteomes" id="UP001467690"/>
    </source>
</evidence>
<dbReference type="Pfam" id="PF02368">
    <property type="entry name" value="Big_2"/>
    <property type="match status" value="1"/>
</dbReference>
<dbReference type="PANTHER" id="PTHR43101:SF1">
    <property type="entry name" value="BETA-FRUCTOSIDASE"/>
    <property type="match status" value="1"/>
</dbReference>
<dbReference type="Gene3D" id="2.60.40.1080">
    <property type="match status" value="1"/>
</dbReference>
<evidence type="ECO:0000256" key="6">
    <source>
        <dbReference type="ARBA" id="ARBA00023295"/>
    </source>
</evidence>
<dbReference type="SUPFAM" id="SSF49373">
    <property type="entry name" value="Invasin/intimin cell-adhesion fragments"/>
    <property type="match status" value="1"/>
</dbReference>
<evidence type="ECO:0000313" key="10">
    <source>
        <dbReference type="EMBL" id="MER2493175.1"/>
    </source>
</evidence>
<evidence type="ECO:0000256" key="7">
    <source>
        <dbReference type="SAM" id="SignalP"/>
    </source>
</evidence>